<proteinExistence type="predicted"/>
<reference evidence="1" key="1">
    <citation type="submission" date="2014-11" db="EMBL/GenBank/DDBJ databases">
        <authorList>
            <person name="Amaro Gonzalez C."/>
        </authorList>
    </citation>
    <scope>NUCLEOTIDE SEQUENCE</scope>
</reference>
<sequence length="20" mass="2319">MSPSDSWTWLFIQCKCCVSP</sequence>
<dbReference type="EMBL" id="GBXM01048871">
    <property type="protein sequence ID" value="JAH59706.1"/>
    <property type="molecule type" value="Transcribed_RNA"/>
</dbReference>
<protein>
    <submittedName>
        <fullName evidence="1">Uncharacterized protein</fullName>
    </submittedName>
</protein>
<reference evidence="1" key="2">
    <citation type="journal article" date="2015" name="Fish Shellfish Immunol.">
        <title>Early steps in the European eel (Anguilla anguilla)-Vibrio vulnificus interaction in the gills: Role of the RtxA13 toxin.</title>
        <authorList>
            <person name="Callol A."/>
            <person name="Pajuelo D."/>
            <person name="Ebbesson L."/>
            <person name="Teles M."/>
            <person name="MacKenzie S."/>
            <person name="Amaro C."/>
        </authorList>
    </citation>
    <scope>NUCLEOTIDE SEQUENCE</scope>
</reference>
<evidence type="ECO:0000313" key="1">
    <source>
        <dbReference type="EMBL" id="JAH59706.1"/>
    </source>
</evidence>
<dbReference type="AlphaFoldDB" id="A0A0E9U1L4"/>
<name>A0A0E9U1L4_ANGAN</name>
<accession>A0A0E9U1L4</accession>
<organism evidence="1">
    <name type="scientific">Anguilla anguilla</name>
    <name type="common">European freshwater eel</name>
    <name type="synonym">Muraena anguilla</name>
    <dbReference type="NCBI Taxonomy" id="7936"/>
    <lineage>
        <taxon>Eukaryota</taxon>
        <taxon>Metazoa</taxon>
        <taxon>Chordata</taxon>
        <taxon>Craniata</taxon>
        <taxon>Vertebrata</taxon>
        <taxon>Euteleostomi</taxon>
        <taxon>Actinopterygii</taxon>
        <taxon>Neopterygii</taxon>
        <taxon>Teleostei</taxon>
        <taxon>Anguilliformes</taxon>
        <taxon>Anguillidae</taxon>
        <taxon>Anguilla</taxon>
    </lineage>
</organism>